<dbReference type="GO" id="GO:0006302">
    <property type="term" value="P:double-strand break repair"/>
    <property type="evidence" value="ECO:0007669"/>
    <property type="project" value="TreeGrafter"/>
</dbReference>
<dbReference type="InterPro" id="IPR041222">
    <property type="entry name" value="PriA_3primeBD"/>
</dbReference>
<reference evidence="6 7" key="1">
    <citation type="journal article" date="2016" name="Nat. Commun.">
        <title>Thousands of microbial genomes shed light on interconnected biogeochemical processes in an aquifer system.</title>
        <authorList>
            <person name="Anantharaman K."/>
            <person name="Brown C.T."/>
            <person name="Hug L.A."/>
            <person name="Sharon I."/>
            <person name="Castelle C.J."/>
            <person name="Probst A.J."/>
            <person name="Thomas B.C."/>
            <person name="Singh A."/>
            <person name="Wilkins M.J."/>
            <person name="Karaoz U."/>
            <person name="Brodie E.L."/>
            <person name="Williams K.H."/>
            <person name="Hubbard S.S."/>
            <person name="Banfield J.F."/>
        </authorList>
    </citation>
    <scope>NUCLEOTIDE SEQUENCE [LARGE SCALE GENOMIC DNA]</scope>
</reference>
<dbReference type="GO" id="GO:0006270">
    <property type="term" value="P:DNA replication initiation"/>
    <property type="evidence" value="ECO:0007669"/>
    <property type="project" value="TreeGrafter"/>
</dbReference>
<evidence type="ECO:0000313" key="7">
    <source>
        <dbReference type="Proteomes" id="UP000178227"/>
    </source>
</evidence>
<dbReference type="InterPro" id="IPR042115">
    <property type="entry name" value="PriA_3primeBD_sf"/>
</dbReference>
<accession>A0A1F8GCM5</accession>
<keyword evidence="3" id="KW-0238">DNA-binding</keyword>
<keyword evidence="2" id="KW-0067">ATP-binding</keyword>
<dbReference type="Gene3D" id="3.40.50.300">
    <property type="entry name" value="P-loop containing nucleotide triphosphate hydrolases"/>
    <property type="match status" value="1"/>
</dbReference>
<dbReference type="Pfam" id="PF18074">
    <property type="entry name" value="PriA_C"/>
    <property type="match status" value="1"/>
</dbReference>
<evidence type="ECO:0000259" key="5">
    <source>
        <dbReference type="Pfam" id="PF18074"/>
    </source>
</evidence>
<evidence type="ECO:0000256" key="1">
    <source>
        <dbReference type="ARBA" id="ARBA00022741"/>
    </source>
</evidence>
<dbReference type="Gene3D" id="3.40.1440.60">
    <property type="entry name" value="PriA, 3(prime) DNA-binding domain"/>
    <property type="match status" value="1"/>
</dbReference>
<keyword evidence="1" id="KW-0547">Nucleotide-binding</keyword>
<dbReference type="EMBL" id="MGKI01000008">
    <property type="protein sequence ID" value="OGN22810.1"/>
    <property type="molecule type" value="Genomic_DNA"/>
</dbReference>
<dbReference type="GO" id="GO:0043138">
    <property type="term" value="F:3'-5' DNA helicase activity"/>
    <property type="evidence" value="ECO:0007669"/>
    <property type="project" value="TreeGrafter"/>
</dbReference>
<dbReference type="InterPro" id="IPR027417">
    <property type="entry name" value="P-loop_NTPase"/>
</dbReference>
<dbReference type="GO" id="GO:0005524">
    <property type="term" value="F:ATP binding"/>
    <property type="evidence" value="ECO:0007669"/>
    <property type="project" value="UniProtKB-KW"/>
</dbReference>
<dbReference type="InterPro" id="IPR041236">
    <property type="entry name" value="PriA_C"/>
</dbReference>
<evidence type="ECO:0000256" key="2">
    <source>
        <dbReference type="ARBA" id="ARBA00022840"/>
    </source>
</evidence>
<proteinExistence type="predicted"/>
<dbReference type="SUPFAM" id="SSF52540">
    <property type="entry name" value="P-loop containing nucleoside triphosphate hydrolases"/>
    <property type="match status" value="1"/>
</dbReference>
<gene>
    <name evidence="6" type="ORF">A2918_01580</name>
</gene>
<evidence type="ECO:0000259" key="4">
    <source>
        <dbReference type="Pfam" id="PF17764"/>
    </source>
</evidence>
<evidence type="ECO:0000313" key="6">
    <source>
        <dbReference type="EMBL" id="OGN22810.1"/>
    </source>
</evidence>
<dbReference type="STRING" id="1802694.A2918_01580"/>
<evidence type="ECO:0000256" key="3">
    <source>
        <dbReference type="ARBA" id="ARBA00023125"/>
    </source>
</evidence>
<dbReference type="Pfam" id="PF17764">
    <property type="entry name" value="PriA_3primeBD"/>
    <property type="match status" value="1"/>
</dbReference>
<dbReference type="GO" id="GO:0006310">
    <property type="term" value="P:DNA recombination"/>
    <property type="evidence" value="ECO:0007669"/>
    <property type="project" value="TreeGrafter"/>
</dbReference>
<protein>
    <recommendedName>
        <fullName evidence="8">ATP-dependent helicase PriA</fullName>
    </recommendedName>
</protein>
<dbReference type="Proteomes" id="UP000178227">
    <property type="component" value="Unassembled WGS sequence"/>
</dbReference>
<feature type="domain" description="Primosomal protein N C-terminal" evidence="5">
    <location>
        <begin position="573"/>
        <end position="663"/>
    </location>
</feature>
<evidence type="ECO:0008006" key="8">
    <source>
        <dbReference type="Google" id="ProtNLM"/>
    </source>
</evidence>
<organism evidence="6 7">
    <name type="scientific">Candidatus Yanofskybacteria bacterium RIFCSPLOWO2_01_FULL_42_49</name>
    <dbReference type="NCBI Taxonomy" id="1802694"/>
    <lineage>
        <taxon>Bacteria</taxon>
        <taxon>Candidatus Yanofskyibacteriota</taxon>
    </lineage>
</organism>
<dbReference type="PANTHER" id="PTHR30580:SF0">
    <property type="entry name" value="PRIMOSOMAL PROTEIN N"/>
    <property type="match status" value="1"/>
</dbReference>
<dbReference type="PANTHER" id="PTHR30580">
    <property type="entry name" value="PRIMOSOMAL PROTEIN N"/>
    <property type="match status" value="1"/>
</dbReference>
<name>A0A1F8GCM5_9BACT</name>
<sequence>MFIVEVIPLTLLPPNVPQILSYFCDSRLAKGAIVEVTLNKRKVKAAVISSSSLEKEKLALKKVDFQIKKISKVLFEKPQISDYQLKLAIWIAKYYHAPLGYTLKTILPPFAFKKKYPITPQTPLIHNFSLTTRNVVNPQLWVYKTKGLITHLESLIKKTVDDSKQVLITVSEKASIKYFFENLSKKFDVSVISSDLPNEKLYDAWRKAGTGEAKVIIGTRQSLNMHFKDLGLIIVDDPSHEFYKSDMVPRYNAVKLADKVAELNGARLVLTSVLPSVEDYHKIKNGSYEFKNLENRPKFETEIVDMSQEIKNSNWSPISKKLGEKLLEYLKNNKKILVLSPRRGYAGILICGNCGSAVKCPQCEVAMRTHRSVEMILACHHCGISKSMPENCPTCGSHSLKTVGPAGTQKIYEEIRRRLIAADIKSPVLALDTDIVKNETEEEEIISEILAPHQARPSSVNKTDWRSAEKLGAGSKPGPSVLVATQMVFSHRFYLNFDLIGIANADALINMPDFRSEENLFYHIEKLVGFEPKKLLIQTYNPESIIIGKAARNDYVEFYDNELKLREALNYPPFYRLVKLTFRHNDKTKASYAARITTEKLKMAVARSRLGEEIKVIEATPAYIEKERNLYAYNIFLKVRENYQNINELLKYAGPGWIIDVEPRTLL</sequence>
<dbReference type="AlphaFoldDB" id="A0A1F8GCM5"/>
<comment type="caution">
    <text evidence="6">The sequence shown here is derived from an EMBL/GenBank/DDBJ whole genome shotgun (WGS) entry which is preliminary data.</text>
</comment>
<feature type="domain" description="Primosomal protein N' 3' DNA-binding" evidence="4">
    <location>
        <begin position="12"/>
        <end position="108"/>
    </location>
</feature>
<dbReference type="GO" id="GO:0003677">
    <property type="term" value="F:DNA binding"/>
    <property type="evidence" value="ECO:0007669"/>
    <property type="project" value="UniProtKB-KW"/>
</dbReference>